<evidence type="ECO:0000313" key="2">
    <source>
        <dbReference type="EMBL" id="CAE7435527.1"/>
    </source>
</evidence>
<evidence type="ECO:0000256" key="1">
    <source>
        <dbReference type="SAM" id="MobiDB-lite"/>
    </source>
</evidence>
<proteinExistence type="predicted"/>
<feature type="compositionally biased region" description="Low complexity" evidence="1">
    <location>
        <begin position="56"/>
        <end position="87"/>
    </location>
</feature>
<comment type="caution">
    <text evidence="2">The sequence shown here is derived from an EMBL/GenBank/DDBJ whole genome shotgun (WGS) entry which is preliminary data.</text>
</comment>
<feature type="region of interest" description="Disordered" evidence="1">
    <location>
        <begin position="50"/>
        <end position="103"/>
    </location>
</feature>
<reference evidence="2" key="1">
    <citation type="submission" date="2021-02" db="EMBL/GenBank/DDBJ databases">
        <authorList>
            <person name="Dougan E. K."/>
            <person name="Rhodes N."/>
            <person name="Thang M."/>
            <person name="Chan C."/>
        </authorList>
    </citation>
    <scope>NUCLEOTIDE SEQUENCE</scope>
</reference>
<organism evidence="2 3">
    <name type="scientific">Symbiodinium natans</name>
    <dbReference type="NCBI Taxonomy" id="878477"/>
    <lineage>
        <taxon>Eukaryota</taxon>
        <taxon>Sar</taxon>
        <taxon>Alveolata</taxon>
        <taxon>Dinophyceae</taxon>
        <taxon>Suessiales</taxon>
        <taxon>Symbiodiniaceae</taxon>
        <taxon>Symbiodinium</taxon>
    </lineage>
</organism>
<gene>
    <name evidence="2" type="ORF">SNAT2548_LOCUS23656</name>
</gene>
<dbReference type="AlphaFoldDB" id="A0A812REK5"/>
<dbReference type="Proteomes" id="UP000604046">
    <property type="component" value="Unassembled WGS sequence"/>
</dbReference>
<name>A0A812REK5_9DINO</name>
<protein>
    <submittedName>
        <fullName evidence="2">Uncharacterized protein</fullName>
    </submittedName>
</protein>
<dbReference type="EMBL" id="CAJNDS010002329">
    <property type="protein sequence ID" value="CAE7435527.1"/>
    <property type="molecule type" value="Genomic_DNA"/>
</dbReference>
<sequence>MAFWTLRVSASCTNATKGTSVLSDEWQRYELPVSSGGRAIAKLMLELKHRGEPVGPSSSPADPDSPTDQQPFSSSPSAPAAPDVQQALQFGPSPSPSPSLGQPAIGWDGLQLALRRGYDMGVAKADPLESWQWLFMAQNASSYGGVPFAVSIQEIAKKCDMAKF</sequence>
<keyword evidence="3" id="KW-1185">Reference proteome</keyword>
<accession>A0A812REK5</accession>
<evidence type="ECO:0000313" key="3">
    <source>
        <dbReference type="Proteomes" id="UP000604046"/>
    </source>
</evidence>